<dbReference type="InterPro" id="IPR018389">
    <property type="entry name" value="DctP_fam"/>
</dbReference>
<feature type="chain" id="PRO_5047076811" evidence="2">
    <location>
        <begin position="24"/>
        <end position="354"/>
    </location>
</feature>
<protein>
    <submittedName>
        <fullName evidence="3">TRAP transporter substrate-binding protein DctP</fullName>
    </submittedName>
</protein>
<dbReference type="PANTHER" id="PTHR33376:SF5">
    <property type="entry name" value="EXTRACYTOPLASMIC SOLUTE RECEPTOR PROTEIN"/>
    <property type="match status" value="1"/>
</dbReference>
<reference evidence="3" key="1">
    <citation type="submission" date="2022-12" db="EMBL/GenBank/DDBJ databases">
        <authorList>
            <person name="Ruckert C."/>
            <person name="Busche T."/>
            <person name="Kalinowski J."/>
            <person name="Wittmann C."/>
        </authorList>
    </citation>
    <scope>NUCLEOTIDE SEQUENCE</scope>
    <source>
        <strain evidence="3">DSM 40467</strain>
    </source>
</reference>
<gene>
    <name evidence="3" type="primary">dctP</name>
    <name evidence="3" type="ORF">STRCI_007181</name>
</gene>
<feature type="signal peptide" evidence="2">
    <location>
        <begin position="1"/>
        <end position="23"/>
    </location>
</feature>
<evidence type="ECO:0000256" key="2">
    <source>
        <dbReference type="SAM" id="SignalP"/>
    </source>
</evidence>
<dbReference type="EMBL" id="CP114413">
    <property type="protein sequence ID" value="WAZ25671.1"/>
    <property type="molecule type" value="Genomic_DNA"/>
</dbReference>
<accession>A0ABY7KRW2</accession>
<proteinExistence type="predicted"/>
<evidence type="ECO:0000313" key="3">
    <source>
        <dbReference type="EMBL" id="WAZ25671.1"/>
    </source>
</evidence>
<organism evidence="3 4">
    <name type="scientific">Streptomyces cinnabarinus</name>
    <dbReference type="NCBI Taxonomy" id="67287"/>
    <lineage>
        <taxon>Bacteria</taxon>
        <taxon>Bacillati</taxon>
        <taxon>Actinomycetota</taxon>
        <taxon>Actinomycetes</taxon>
        <taxon>Kitasatosporales</taxon>
        <taxon>Streptomycetaceae</taxon>
        <taxon>Streptomyces</taxon>
    </lineage>
</organism>
<keyword evidence="1 2" id="KW-0732">Signal</keyword>
<dbReference type="InterPro" id="IPR038404">
    <property type="entry name" value="TRAP_DctP_sf"/>
</dbReference>
<sequence>MRATTRLAAAVLGLTLAAGCSTGGTADKAGGVEPVTLTIGTAEQSDAPVSGQLKEFVRQVDRRSHGALRIRAVWEAQDPPGDDWDQQALRRVVRGRLDAGVIPARSWDTEGVTSLRALQAPFLVTSDALVERVVTDPLAEDMMSGLERLGVVGLALLPEGLRHPFAYHRPLRGPDDYRGAAVRVPRSQVTHDLFEALGAFPDDYPADAFGDAVDAGILDAAESAFAWSGNLHTPTIATGNVTYFPKVNVIAVNRAVWQGLTDGQRSTLRQAAAAARDWALANAPSDDRDARTHCAAGGRVVHASPAQLAALERAVAPVYASLERDARTKEFIRRIRTLKKSLPAADPPAPCGDR</sequence>
<dbReference type="PANTHER" id="PTHR33376">
    <property type="match status" value="1"/>
</dbReference>
<keyword evidence="4" id="KW-1185">Reference proteome</keyword>
<dbReference type="Gene3D" id="3.40.190.170">
    <property type="entry name" value="Bacterial extracellular solute-binding protein, family 7"/>
    <property type="match status" value="1"/>
</dbReference>
<name>A0ABY7KRW2_9ACTN</name>
<dbReference type="RefSeq" id="WP_269663151.1">
    <property type="nucleotide sequence ID" value="NZ_CP114413.1"/>
</dbReference>
<dbReference type="Proteomes" id="UP001164439">
    <property type="component" value="Chromosome"/>
</dbReference>
<evidence type="ECO:0000313" key="4">
    <source>
        <dbReference type="Proteomes" id="UP001164439"/>
    </source>
</evidence>
<evidence type="ECO:0000256" key="1">
    <source>
        <dbReference type="ARBA" id="ARBA00022729"/>
    </source>
</evidence>
<dbReference type="PROSITE" id="PS51257">
    <property type="entry name" value="PROKAR_LIPOPROTEIN"/>
    <property type="match status" value="1"/>
</dbReference>
<dbReference type="Pfam" id="PF03480">
    <property type="entry name" value="DctP"/>
    <property type="match status" value="1"/>
</dbReference>
<dbReference type="NCBIfam" id="NF037995">
    <property type="entry name" value="TRAP_S1"/>
    <property type="match status" value="1"/>
</dbReference>